<protein>
    <submittedName>
        <fullName evidence="8">Murein L,D-transpeptidase</fullName>
    </submittedName>
</protein>
<dbReference type="GO" id="GO:0009252">
    <property type="term" value="P:peptidoglycan biosynthetic process"/>
    <property type="evidence" value="ECO:0007669"/>
    <property type="project" value="UniProtKB-UniPathway"/>
</dbReference>
<dbReference type="InterPro" id="IPR045380">
    <property type="entry name" value="LD_TPept_scaffold_dom"/>
</dbReference>
<comment type="pathway">
    <text evidence="1 7">Cell wall biogenesis; peptidoglycan biosynthesis.</text>
</comment>
<dbReference type="Proteomes" id="UP000218263">
    <property type="component" value="Chromosome"/>
</dbReference>
<dbReference type="GO" id="GO:0016740">
    <property type="term" value="F:transferase activity"/>
    <property type="evidence" value="ECO:0007669"/>
    <property type="project" value="UniProtKB-KW"/>
</dbReference>
<dbReference type="GO" id="GO:0004180">
    <property type="term" value="F:carboxypeptidase activity"/>
    <property type="evidence" value="ECO:0007669"/>
    <property type="project" value="UniProtKB-ARBA"/>
</dbReference>
<dbReference type="OrthoDB" id="9778545at2"/>
<feature type="active site" description="Nucleophile" evidence="7">
    <location>
        <position position="409"/>
    </location>
</feature>
<dbReference type="UniPathway" id="UPA00219"/>
<keyword evidence="6 7" id="KW-0961">Cell wall biogenesis/degradation</keyword>
<dbReference type="GO" id="GO:0008360">
    <property type="term" value="P:regulation of cell shape"/>
    <property type="evidence" value="ECO:0007669"/>
    <property type="project" value="UniProtKB-UniRule"/>
</dbReference>
<evidence type="ECO:0000256" key="2">
    <source>
        <dbReference type="ARBA" id="ARBA00005992"/>
    </source>
</evidence>
<evidence type="ECO:0000256" key="1">
    <source>
        <dbReference type="ARBA" id="ARBA00004752"/>
    </source>
</evidence>
<dbReference type="Gene3D" id="2.40.440.10">
    <property type="entry name" value="L,D-transpeptidase catalytic domain-like"/>
    <property type="match status" value="1"/>
</dbReference>
<comment type="similarity">
    <text evidence="2">Belongs to the YkuD family.</text>
</comment>
<evidence type="ECO:0000256" key="4">
    <source>
        <dbReference type="ARBA" id="ARBA00022960"/>
    </source>
</evidence>
<dbReference type="PANTHER" id="PTHR41533:SF2">
    <property type="entry name" value="BLR7131 PROTEIN"/>
    <property type="match status" value="1"/>
</dbReference>
<gene>
    <name evidence="8" type="ORF">MgSA37_03263</name>
</gene>
<dbReference type="InterPro" id="IPR038063">
    <property type="entry name" value="Transpep_catalytic_dom"/>
</dbReference>
<keyword evidence="3" id="KW-0808">Transferase</keyword>
<keyword evidence="4 7" id="KW-0133">Cell shape</keyword>
<organism evidence="8 9">
    <name type="scientific">Mucilaginibacter gotjawali</name>
    <dbReference type="NCBI Taxonomy" id="1550579"/>
    <lineage>
        <taxon>Bacteria</taxon>
        <taxon>Pseudomonadati</taxon>
        <taxon>Bacteroidota</taxon>
        <taxon>Sphingobacteriia</taxon>
        <taxon>Sphingobacteriales</taxon>
        <taxon>Sphingobacteriaceae</taxon>
        <taxon>Mucilaginibacter</taxon>
    </lineage>
</organism>
<dbReference type="InterPro" id="IPR005490">
    <property type="entry name" value="LD_TPept_cat_dom"/>
</dbReference>
<keyword evidence="5 7" id="KW-0573">Peptidoglycan synthesis</keyword>
<dbReference type="RefSeq" id="WP_096353256.1">
    <property type="nucleotide sequence ID" value="NZ_AP017313.1"/>
</dbReference>
<dbReference type="CDD" id="cd16913">
    <property type="entry name" value="YkuD_like"/>
    <property type="match status" value="1"/>
</dbReference>
<evidence type="ECO:0000256" key="6">
    <source>
        <dbReference type="ARBA" id="ARBA00023316"/>
    </source>
</evidence>
<accession>A0A0X8X4Q7</accession>
<evidence type="ECO:0000313" key="8">
    <source>
        <dbReference type="EMBL" id="BAU55082.1"/>
    </source>
</evidence>
<reference evidence="8 9" key="1">
    <citation type="submission" date="2015-12" db="EMBL/GenBank/DDBJ databases">
        <title>Genome sequence of Mucilaginibacter gotjawali.</title>
        <authorList>
            <person name="Lee J.S."/>
            <person name="Lee K.C."/>
            <person name="Kim K.K."/>
            <person name="Lee B.W."/>
        </authorList>
    </citation>
    <scope>NUCLEOTIDE SEQUENCE [LARGE SCALE GENOMIC DNA]</scope>
    <source>
        <strain evidence="8 9">SA3-7</strain>
    </source>
</reference>
<proteinExistence type="inferred from homology"/>
<dbReference type="Pfam" id="PF03734">
    <property type="entry name" value="YkuD"/>
    <property type="match status" value="1"/>
</dbReference>
<dbReference type="Pfam" id="PF20142">
    <property type="entry name" value="Scaffold"/>
    <property type="match status" value="1"/>
</dbReference>
<dbReference type="SUPFAM" id="SSF141523">
    <property type="entry name" value="L,D-transpeptidase catalytic domain-like"/>
    <property type="match status" value="1"/>
</dbReference>
<dbReference type="EMBL" id="AP017313">
    <property type="protein sequence ID" value="BAU55082.1"/>
    <property type="molecule type" value="Genomic_DNA"/>
</dbReference>
<feature type="active site" description="Proton donor/acceptor" evidence="7">
    <location>
        <position position="390"/>
    </location>
</feature>
<evidence type="ECO:0000256" key="3">
    <source>
        <dbReference type="ARBA" id="ARBA00022679"/>
    </source>
</evidence>
<dbReference type="GO" id="GO:0071555">
    <property type="term" value="P:cell wall organization"/>
    <property type="evidence" value="ECO:0007669"/>
    <property type="project" value="UniProtKB-UniRule"/>
</dbReference>
<dbReference type="InterPro" id="IPR052905">
    <property type="entry name" value="LD-transpeptidase_YkuD-like"/>
</dbReference>
<evidence type="ECO:0000256" key="7">
    <source>
        <dbReference type="PROSITE-ProRule" id="PRU01373"/>
    </source>
</evidence>
<sequence>METHAKSIIQISGSRKICFLLVFFVVGLFVFCNLASAEKEVNGRGLAALKPDTAISVEIKSGFERKSWSNLLYPKSVLRFYQHNGFQPVWVDAAKSPKQTWEAMLMLDCVLQFGLSHDDYHPKDLSYDLLHNILEKPLAVNDVEKAKYDITLTDAVIAFMNHLHYGKLNPDFTADKIDNGIEGGFNAGAFLATALPQKDFMKSVISVQPKVKAYADLQYQMHLLEGVYQGDCYDIPDSTVRRIAANMERLRWAGVADSAYIHINIPSYTLKFHQPDTTYEFKVIVGKPAWPTPTLNSAVSYFTTAPEWRVPKKIFETEILPKALKDHEYLERNQISLYDEKGNYISPGMEALEMISNNPGGYTARQSAGCDNSMGLIVFRFPNVYDIYLHDTPEQQLFKVQERDFSHGCIRVEQAEKLAGLILALDGSENLITNVHHAIRQYKTQNFILKKTIPIIVTYLTCEVQNGALVVFKDIYGLDKRLEMALYNIVDPLALVN</sequence>
<dbReference type="PROSITE" id="PS52029">
    <property type="entry name" value="LD_TPASE"/>
    <property type="match status" value="1"/>
</dbReference>
<keyword evidence="9" id="KW-1185">Reference proteome</keyword>
<name>A0A0X8X4Q7_9SPHI</name>
<dbReference type="KEGG" id="mgot:MgSA37_03263"/>
<evidence type="ECO:0000256" key="5">
    <source>
        <dbReference type="ARBA" id="ARBA00022984"/>
    </source>
</evidence>
<dbReference type="AlphaFoldDB" id="A0A0X8X4Q7"/>
<evidence type="ECO:0000313" key="9">
    <source>
        <dbReference type="Proteomes" id="UP000218263"/>
    </source>
</evidence>
<dbReference type="PANTHER" id="PTHR41533">
    <property type="entry name" value="L,D-TRANSPEPTIDASE HI_1667-RELATED"/>
    <property type="match status" value="1"/>
</dbReference>